<dbReference type="Gene3D" id="3.90.1200.10">
    <property type="match status" value="1"/>
</dbReference>
<dbReference type="Pfam" id="PF01636">
    <property type="entry name" value="APH"/>
    <property type="match status" value="1"/>
</dbReference>
<name>A0ABN0X926_9ACTN</name>
<organism evidence="2 3">
    <name type="scientific">Streptomyces blastmyceticus</name>
    <dbReference type="NCBI Taxonomy" id="68180"/>
    <lineage>
        <taxon>Bacteria</taxon>
        <taxon>Bacillati</taxon>
        <taxon>Actinomycetota</taxon>
        <taxon>Actinomycetes</taxon>
        <taxon>Kitasatosporales</taxon>
        <taxon>Streptomycetaceae</taxon>
        <taxon>Streptomyces</taxon>
    </lineage>
</organism>
<proteinExistence type="predicted"/>
<dbReference type="Proteomes" id="UP001500063">
    <property type="component" value="Unassembled WGS sequence"/>
</dbReference>
<evidence type="ECO:0000313" key="3">
    <source>
        <dbReference type="Proteomes" id="UP001500063"/>
    </source>
</evidence>
<comment type="caution">
    <text evidence="2">The sequence shown here is derived from an EMBL/GenBank/DDBJ whole genome shotgun (WGS) entry which is preliminary data.</text>
</comment>
<gene>
    <name evidence="2" type="ORF">GCM10010319_39610</name>
</gene>
<sequence length="293" mass="32250">MTTTQASPEEVVRAACRDLGLPSGDLMPVRNHANSVYLLPEWGAVARVSPSVKADRIATSIELTRWLVSQGFPSVEPMDVPQPICRPPSIVTFWKHYPQQDRALPSPGHLGTLLRRLHDLPPAPIHLPHFRPLTSLGDAVATSQTLTPGARTWLAGCITELTTAYADLEFPLGTGLVHGDAYPGNTLWDGNSVRLGDWDDAAFGPRELDLANVFQGAARFGRSTQELREFTRAYGYDPSSWPGLAVLTRIRDLHTLGSFIRRADSGDTRAERQLMHRLGTLRQGDSQAAWNVF</sequence>
<accession>A0ABN0X926</accession>
<dbReference type="InterPro" id="IPR002575">
    <property type="entry name" value="Aminoglycoside_PTrfase"/>
</dbReference>
<dbReference type="EMBL" id="BAAABW010000021">
    <property type="protein sequence ID" value="GAA0358315.1"/>
    <property type="molecule type" value="Genomic_DNA"/>
</dbReference>
<reference evidence="2 3" key="1">
    <citation type="journal article" date="2019" name="Int. J. Syst. Evol. Microbiol.">
        <title>The Global Catalogue of Microorganisms (GCM) 10K type strain sequencing project: providing services to taxonomists for standard genome sequencing and annotation.</title>
        <authorList>
            <consortium name="The Broad Institute Genomics Platform"/>
            <consortium name="The Broad Institute Genome Sequencing Center for Infectious Disease"/>
            <person name="Wu L."/>
            <person name="Ma J."/>
        </authorList>
    </citation>
    <scope>NUCLEOTIDE SEQUENCE [LARGE SCALE GENOMIC DNA]</scope>
    <source>
        <strain evidence="2 3">JCM 4565</strain>
    </source>
</reference>
<evidence type="ECO:0000259" key="1">
    <source>
        <dbReference type="Pfam" id="PF01636"/>
    </source>
</evidence>
<dbReference type="InterPro" id="IPR011009">
    <property type="entry name" value="Kinase-like_dom_sf"/>
</dbReference>
<protein>
    <submittedName>
        <fullName evidence="2">Aminoglycoside phosphotransferase family protein</fullName>
    </submittedName>
</protein>
<keyword evidence="3" id="KW-1185">Reference proteome</keyword>
<dbReference type="SUPFAM" id="SSF56112">
    <property type="entry name" value="Protein kinase-like (PK-like)"/>
    <property type="match status" value="1"/>
</dbReference>
<evidence type="ECO:0000313" key="2">
    <source>
        <dbReference type="EMBL" id="GAA0358315.1"/>
    </source>
</evidence>
<feature type="domain" description="Aminoglycoside phosphotransferase" evidence="1">
    <location>
        <begin position="33"/>
        <end position="241"/>
    </location>
</feature>